<organism evidence="1">
    <name type="scientific">marine sediment metagenome</name>
    <dbReference type="NCBI Taxonomy" id="412755"/>
    <lineage>
        <taxon>unclassified sequences</taxon>
        <taxon>metagenomes</taxon>
        <taxon>ecological metagenomes</taxon>
    </lineage>
</organism>
<evidence type="ECO:0000313" key="1">
    <source>
        <dbReference type="EMBL" id="GAG39959.1"/>
    </source>
</evidence>
<dbReference type="AlphaFoldDB" id="X0X9W8"/>
<proteinExistence type="predicted"/>
<evidence type="ECO:0008006" key="2">
    <source>
        <dbReference type="Google" id="ProtNLM"/>
    </source>
</evidence>
<protein>
    <recommendedName>
        <fullName evidence="2">UDP-N-acetylglucosamine 2-epimerase domain-containing protein</fullName>
    </recommendedName>
</protein>
<sequence>DFFTNEITPWIDYHIAPNDIAAGYKVRHGIPSDRIQTIGSARFCGEWQDVLGCIVPDGGIPENISDRLNVVYMERGADLHGPHRETIRQAIERVAALDYVHLAIKPHTRSDRLLEAQMPISATLAADANSVRLIDWADAVIGTNSSILVDVLIRGKVLVYPRFFHEDRMVFHEMNACATAEGSQDLESILHRLYHDRSWTSYYKREHVEALITTIVYAGDRGRDVLGECCLFIDEIATERLSIPTPQPSHEV</sequence>
<comment type="caution">
    <text evidence="1">The sequence shown here is derived from an EMBL/GenBank/DDBJ whole genome shotgun (WGS) entry which is preliminary data.</text>
</comment>
<dbReference type="EMBL" id="BARS01042162">
    <property type="protein sequence ID" value="GAG39959.1"/>
    <property type="molecule type" value="Genomic_DNA"/>
</dbReference>
<gene>
    <name evidence="1" type="ORF">S01H1_64007</name>
</gene>
<feature type="non-terminal residue" evidence="1">
    <location>
        <position position="1"/>
    </location>
</feature>
<name>X0X9W8_9ZZZZ</name>
<accession>X0X9W8</accession>
<feature type="non-terminal residue" evidence="1">
    <location>
        <position position="252"/>
    </location>
</feature>
<reference evidence="1" key="1">
    <citation type="journal article" date="2014" name="Front. Microbiol.">
        <title>High frequency of phylogenetically diverse reductive dehalogenase-homologous genes in deep subseafloor sedimentary metagenomes.</title>
        <authorList>
            <person name="Kawai M."/>
            <person name="Futagami T."/>
            <person name="Toyoda A."/>
            <person name="Takaki Y."/>
            <person name="Nishi S."/>
            <person name="Hori S."/>
            <person name="Arai W."/>
            <person name="Tsubouchi T."/>
            <person name="Morono Y."/>
            <person name="Uchiyama I."/>
            <person name="Ito T."/>
            <person name="Fujiyama A."/>
            <person name="Inagaki F."/>
            <person name="Takami H."/>
        </authorList>
    </citation>
    <scope>NUCLEOTIDE SEQUENCE</scope>
    <source>
        <strain evidence="1">Expedition CK06-06</strain>
    </source>
</reference>
<dbReference type="SUPFAM" id="SSF53756">
    <property type="entry name" value="UDP-Glycosyltransferase/glycogen phosphorylase"/>
    <property type="match status" value="1"/>
</dbReference>